<dbReference type="InterPro" id="IPR026444">
    <property type="entry name" value="Secre_tail"/>
</dbReference>
<dbReference type="AlphaFoldDB" id="A0AA35R5N1"/>
<feature type="non-terminal residue" evidence="2">
    <location>
        <position position="109"/>
    </location>
</feature>
<dbReference type="NCBIfam" id="TIGR04183">
    <property type="entry name" value="Por_Secre_tail"/>
    <property type="match status" value="1"/>
</dbReference>
<evidence type="ECO:0000313" key="2">
    <source>
        <dbReference type="EMBL" id="CAI8005234.1"/>
    </source>
</evidence>
<reference evidence="2" key="1">
    <citation type="submission" date="2023-03" db="EMBL/GenBank/DDBJ databases">
        <authorList>
            <person name="Steffen K."/>
            <person name="Cardenas P."/>
        </authorList>
    </citation>
    <scope>NUCLEOTIDE SEQUENCE</scope>
</reference>
<evidence type="ECO:0000259" key="1">
    <source>
        <dbReference type="Pfam" id="PF13860"/>
    </source>
</evidence>
<protein>
    <recommendedName>
        <fullName evidence="1">FlgD/Vpr Ig-like domain-containing protein</fullName>
    </recommendedName>
</protein>
<proteinExistence type="predicted"/>
<name>A0AA35R5N1_GEOBA</name>
<gene>
    <name evidence="2" type="ORF">GBAR_LOCUS4106</name>
</gene>
<dbReference type="Gene3D" id="2.60.40.4070">
    <property type="match status" value="1"/>
</dbReference>
<sequence length="109" mass="12696">MRTLVYMQQLLATARPEKTQLFANYPNPFNPETWIPYELATDTHVKITIYNTQGVVIRTLQFGHQSAGYYTDRDRAAYWDGRNALGEQVASGLYFYQLETDEMSSMRKM</sequence>
<accession>A0AA35R5N1</accession>
<comment type="caution">
    <text evidence="2">The sequence shown here is derived from an EMBL/GenBank/DDBJ whole genome shotgun (WGS) entry which is preliminary data.</text>
</comment>
<dbReference type="InterPro" id="IPR025965">
    <property type="entry name" value="FlgD/Vpr_Ig-like"/>
</dbReference>
<keyword evidence="3" id="KW-1185">Reference proteome</keyword>
<dbReference type="Pfam" id="PF13860">
    <property type="entry name" value="FlgD_ig"/>
    <property type="match status" value="1"/>
</dbReference>
<dbReference type="Proteomes" id="UP001174909">
    <property type="component" value="Unassembled WGS sequence"/>
</dbReference>
<evidence type="ECO:0000313" key="3">
    <source>
        <dbReference type="Proteomes" id="UP001174909"/>
    </source>
</evidence>
<dbReference type="EMBL" id="CASHTH010000589">
    <property type="protein sequence ID" value="CAI8005234.1"/>
    <property type="molecule type" value="Genomic_DNA"/>
</dbReference>
<organism evidence="2 3">
    <name type="scientific">Geodia barretti</name>
    <name type="common">Barrett's horny sponge</name>
    <dbReference type="NCBI Taxonomy" id="519541"/>
    <lineage>
        <taxon>Eukaryota</taxon>
        <taxon>Metazoa</taxon>
        <taxon>Porifera</taxon>
        <taxon>Demospongiae</taxon>
        <taxon>Heteroscleromorpha</taxon>
        <taxon>Tetractinellida</taxon>
        <taxon>Astrophorina</taxon>
        <taxon>Geodiidae</taxon>
        <taxon>Geodia</taxon>
    </lineage>
</organism>
<feature type="domain" description="FlgD/Vpr Ig-like" evidence="1">
    <location>
        <begin position="43"/>
        <end position="100"/>
    </location>
</feature>